<dbReference type="AlphaFoldDB" id="A0A9P6ELT6"/>
<comment type="caution">
    <text evidence="3">The sequence shown here is derived from an EMBL/GenBank/DDBJ whole genome shotgun (WGS) entry which is preliminary data.</text>
</comment>
<evidence type="ECO:0000313" key="4">
    <source>
        <dbReference type="Proteomes" id="UP000807306"/>
    </source>
</evidence>
<reference evidence="3" key="1">
    <citation type="submission" date="2020-11" db="EMBL/GenBank/DDBJ databases">
        <authorList>
            <consortium name="DOE Joint Genome Institute"/>
            <person name="Ahrendt S."/>
            <person name="Riley R."/>
            <person name="Andreopoulos W."/>
            <person name="Labutti K."/>
            <person name="Pangilinan J."/>
            <person name="Ruiz-Duenas F.J."/>
            <person name="Barrasa J.M."/>
            <person name="Sanchez-Garcia M."/>
            <person name="Camarero S."/>
            <person name="Miyauchi S."/>
            <person name="Serrano A."/>
            <person name="Linde D."/>
            <person name="Babiker R."/>
            <person name="Drula E."/>
            <person name="Ayuso-Fernandez I."/>
            <person name="Pacheco R."/>
            <person name="Padilla G."/>
            <person name="Ferreira P."/>
            <person name="Barriuso J."/>
            <person name="Kellner H."/>
            <person name="Castanera R."/>
            <person name="Alfaro M."/>
            <person name="Ramirez L."/>
            <person name="Pisabarro A.G."/>
            <person name="Kuo A."/>
            <person name="Tritt A."/>
            <person name="Lipzen A."/>
            <person name="He G."/>
            <person name="Yan M."/>
            <person name="Ng V."/>
            <person name="Cullen D."/>
            <person name="Martin F."/>
            <person name="Rosso M.-N."/>
            <person name="Henrissat B."/>
            <person name="Hibbett D."/>
            <person name="Martinez A.T."/>
            <person name="Grigoriev I.V."/>
        </authorList>
    </citation>
    <scope>NUCLEOTIDE SEQUENCE</scope>
    <source>
        <strain evidence="3">CBS 506.95</strain>
    </source>
</reference>
<evidence type="ECO:0000313" key="3">
    <source>
        <dbReference type="EMBL" id="KAF9531220.1"/>
    </source>
</evidence>
<protein>
    <submittedName>
        <fullName evidence="3">Uncharacterized protein</fullName>
    </submittedName>
</protein>
<feature type="compositionally biased region" description="Polar residues" evidence="2">
    <location>
        <begin position="403"/>
        <end position="415"/>
    </location>
</feature>
<feature type="compositionally biased region" description="Low complexity" evidence="2">
    <location>
        <begin position="424"/>
        <end position="434"/>
    </location>
</feature>
<organism evidence="3 4">
    <name type="scientific">Crepidotus variabilis</name>
    <dbReference type="NCBI Taxonomy" id="179855"/>
    <lineage>
        <taxon>Eukaryota</taxon>
        <taxon>Fungi</taxon>
        <taxon>Dikarya</taxon>
        <taxon>Basidiomycota</taxon>
        <taxon>Agaricomycotina</taxon>
        <taxon>Agaricomycetes</taxon>
        <taxon>Agaricomycetidae</taxon>
        <taxon>Agaricales</taxon>
        <taxon>Agaricineae</taxon>
        <taxon>Crepidotaceae</taxon>
        <taxon>Crepidotus</taxon>
    </lineage>
</organism>
<proteinExistence type="predicted"/>
<evidence type="ECO:0000256" key="2">
    <source>
        <dbReference type="SAM" id="MobiDB-lite"/>
    </source>
</evidence>
<feature type="region of interest" description="Disordered" evidence="2">
    <location>
        <begin position="17"/>
        <end position="40"/>
    </location>
</feature>
<sequence length="616" mass="69121">MSVKSFASDELCTLSSSESDTEAMTAASTSIVDDPKPSESETMEHELIFPEVIEKPIYTFKWPHRLKDFDSLLPLLRDLPGFTFENSQYHLRGPIPKESQEELFELAETVGRLKLCGTQDYFAPGLLLRLALLRPKGSLFPFLHDLRVEDGTSFLESLSLFLSPALRLVTFSGINEAHEASLVTFLQTAAQEVAGLSIVLQQNQLSRMAIEESIHYGSIQSLHLINSVKVFDYHLIEALGHLRSLKELAIQDTDASAEYRPCAVVLADEEEARVLEEQAREKAEKRLQEFEREEEMKRLEEEARELEAGRLEEVKHLLQEVPHGQELITRLEDERFSILNRVQQQHGETLNPQDERSQILNEKLDCFRMREENAEKRKRQEEERDQADKRRKSEVPQDEQLHPATSSTGECQTMSLDGLPAQPPDLLNTPPTLNIRSSSPEPPEWLSCVDQTDHPFCSQSPSAKLFPTLTHLSVTGSLVLLRDIIGAVSSPVLSDVDIRVVASRGEGLDDASKIAELVAFRWFSDIRTFAFDVGPLDDNATAPTFSNSAFRKLLHSSSITQLQLTGWTIEELEINLTALSQVKPGPSKLQTLTLPCHPGTAGISLKKLGYIAKHCP</sequence>
<feature type="region of interest" description="Disordered" evidence="2">
    <location>
        <begin position="371"/>
        <end position="445"/>
    </location>
</feature>
<dbReference type="EMBL" id="MU157836">
    <property type="protein sequence ID" value="KAF9531220.1"/>
    <property type="molecule type" value="Genomic_DNA"/>
</dbReference>
<name>A0A9P6ELT6_9AGAR</name>
<feature type="compositionally biased region" description="Basic and acidic residues" evidence="2">
    <location>
        <begin position="371"/>
        <end position="401"/>
    </location>
</feature>
<keyword evidence="1" id="KW-0175">Coiled coil</keyword>
<keyword evidence="4" id="KW-1185">Reference proteome</keyword>
<accession>A0A9P6ELT6</accession>
<evidence type="ECO:0000256" key="1">
    <source>
        <dbReference type="SAM" id="Coils"/>
    </source>
</evidence>
<gene>
    <name evidence="3" type="ORF">CPB83DRAFT_130057</name>
</gene>
<dbReference type="Proteomes" id="UP000807306">
    <property type="component" value="Unassembled WGS sequence"/>
</dbReference>
<feature type="coiled-coil region" evidence="1">
    <location>
        <begin position="265"/>
        <end position="316"/>
    </location>
</feature>